<dbReference type="EMBL" id="ML995835">
    <property type="protein sequence ID" value="KAF2769269.1"/>
    <property type="molecule type" value="Genomic_DNA"/>
</dbReference>
<feature type="domain" description="Ferric oxidoreductase" evidence="11">
    <location>
        <begin position="285"/>
        <end position="402"/>
    </location>
</feature>
<dbReference type="InterPro" id="IPR013130">
    <property type="entry name" value="Fe3_Rdtase_TM_dom"/>
</dbReference>
<dbReference type="AlphaFoldDB" id="A0A6G1L9M4"/>
<feature type="region of interest" description="Disordered" evidence="8">
    <location>
        <begin position="666"/>
        <end position="700"/>
    </location>
</feature>
<feature type="transmembrane region" description="Helical" evidence="9">
    <location>
        <begin position="324"/>
        <end position="346"/>
    </location>
</feature>
<dbReference type="SFLD" id="SFLDG01168">
    <property type="entry name" value="Ferric_reductase_subgroup_(FRE"/>
    <property type="match status" value="1"/>
</dbReference>
<keyword evidence="7 9" id="KW-0472">Membrane</keyword>
<protein>
    <recommendedName>
        <fullName evidence="15">FAD-binding FR-type domain-containing protein</fullName>
    </recommendedName>
</protein>
<accession>A0A6G1L9M4</accession>
<feature type="transmembrane region" description="Helical" evidence="9">
    <location>
        <begin position="152"/>
        <end position="171"/>
    </location>
</feature>
<evidence type="ECO:0008006" key="15">
    <source>
        <dbReference type="Google" id="ProtNLM"/>
    </source>
</evidence>
<dbReference type="CDD" id="cd06186">
    <property type="entry name" value="NOX_Duox_like_FAD_NADP"/>
    <property type="match status" value="1"/>
</dbReference>
<keyword evidence="14" id="KW-1185">Reference proteome</keyword>
<proteinExistence type="predicted"/>
<keyword evidence="10" id="KW-0732">Signal</keyword>
<feature type="chain" id="PRO_5026094191" description="FAD-binding FR-type domain-containing protein" evidence="10">
    <location>
        <begin position="17"/>
        <end position="762"/>
    </location>
</feature>
<dbReference type="Pfam" id="PF08030">
    <property type="entry name" value="NAD_binding_6"/>
    <property type="match status" value="1"/>
</dbReference>
<evidence type="ECO:0000256" key="3">
    <source>
        <dbReference type="ARBA" id="ARBA00022692"/>
    </source>
</evidence>
<gene>
    <name evidence="13" type="ORF">EJ03DRAFT_97819</name>
</gene>
<evidence type="ECO:0000313" key="14">
    <source>
        <dbReference type="Proteomes" id="UP000799436"/>
    </source>
</evidence>
<keyword evidence="3 9" id="KW-0812">Transmembrane</keyword>
<feature type="transmembrane region" description="Helical" evidence="9">
    <location>
        <begin position="358"/>
        <end position="375"/>
    </location>
</feature>
<feature type="compositionally biased region" description="Polar residues" evidence="8">
    <location>
        <begin position="689"/>
        <end position="698"/>
    </location>
</feature>
<evidence type="ECO:0000256" key="10">
    <source>
        <dbReference type="SAM" id="SignalP"/>
    </source>
</evidence>
<dbReference type="Gene3D" id="3.40.50.80">
    <property type="entry name" value="Nucleotide-binding domain of ferredoxin-NADP reductase (FNR) module"/>
    <property type="match status" value="1"/>
</dbReference>
<keyword evidence="2" id="KW-0813">Transport</keyword>
<evidence type="ECO:0000256" key="6">
    <source>
        <dbReference type="ARBA" id="ARBA00023065"/>
    </source>
</evidence>
<feature type="signal peptide" evidence="10">
    <location>
        <begin position="1"/>
        <end position="16"/>
    </location>
</feature>
<evidence type="ECO:0000259" key="11">
    <source>
        <dbReference type="Pfam" id="PF01794"/>
    </source>
</evidence>
<evidence type="ECO:0000256" key="7">
    <source>
        <dbReference type="ARBA" id="ARBA00023136"/>
    </source>
</evidence>
<dbReference type="OrthoDB" id="167398at2759"/>
<evidence type="ECO:0000256" key="9">
    <source>
        <dbReference type="SAM" id="Phobius"/>
    </source>
</evidence>
<keyword evidence="5" id="KW-0560">Oxidoreductase</keyword>
<dbReference type="InterPro" id="IPR039261">
    <property type="entry name" value="FNR_nucleotide-bd"/>
</dbReference>
<evidence type="ECO:0000259" key="12">
    <source>
        <dbReference type="Pfam" id="PF08030"/>
    </source>
</evidence>
<organism evidence="13 14">
    <name type="scientific">Teratosphaeria nubilosa</name>
    <dbReference type="NCBI Taxonomy" id="161662"/>
    <lineage>
        <taxon>Eukaryota</taxon>
        <taxon>Fungi</taxon>
        <taxon>Dikarya</taxon>
        <taxon>Ascomycota</taxon>
        <taxon>Pezizomycotina</taxon>
        <taxon>Dothideomycetes</taxon>
        <taxon>Dothideomycetidae</taxon>
        <taxon>Mycosphaerellales</taxon>
        <taxon>Teratosphaeriaceae</taxon>
        <taxon>Teratosphaeria</taxon>
    </lineage>
</organism>
<evidence type="ECO:0000256" key="5">
    <source>
        <dbReference type="ARBA" id="ARBA00023002"/>
    </source>
</evidence>
<dbReference type="GO" id="GO:0000293">
    <property type="term" value="F:ferric-chelate reductase activity"/>
    <property type="evidence" value="ECO:0007669"/>
    <property type="project" value="TreeGrafter"/>
</dbReference>
<dbReference type="GO" id="GO:0006879">
    <property type="term" value="P:intracellular iron ion homeostasis"/>
    <property type="evidence" value="ECO:0007669"/>
    <property type="project" value="TreeGrafter"/>
</dbReference>
<comment type="subcellular location">
    <subcellularLocation>
        <location evidence="1">Membrane</location>
        <topology evidence="1">Multi-pass membrane protein</topology>
    </subcellularLocation>
</comment>
<keyword evidence="4 9" id="KW-1133">Transmembrane helix</keyword>
<dbReference type="Pfam" id="PF01794">
    <property type="entry name" value="Ferric_reduct"/>
    <property type="match status" value="1"/>
</dbReference>
<dbReference type="Proteomes" id="UP000799436">
    <property type="component" value="Unassembled WGS sequence"/>
</dbReference>
<evidence type="ECO:0000256" key="4">
    <source>
        <dbReference type="ARBA" id="ARBA00022989"/>
    </source>
</evidence>
<dbReference type="InterPro" id="IPR013121">
    <property type="entry name" value="Fe_red_NAD-bd_6"/>
</dbReference>
<dbReference type="SFLD" id="SFLDS00052">
    <property type="entry name" value="Ferric_Reductase_Domain"/>
    <property type="match status" value="1"/>
</dbReference>
<name>A0A6G1L9M4_9PEZI</name>
<dbReference type="GO" id="GO:0006826">
    <property type="term" value="P:iron ion transport"/>
    <property type="evidence" value="ECO:0007669"/>
    <property type="project" value="TreeGrafter"/>
</dbReference>
<dbReference type="InterPro" id="IPR051410">
    <property type="entry name" value="Ferric/Cupric_Reductase"/>
</dbReference>
<feature type="transmembrane region" description="Helical" evidence="9">
    <location>
        <begin position="243"/>
        <end position="261"/>
    </location>
</feature>
<dbReference type="PANTHER" id="PTHR32361">
    <property type="entry name" value="FERRIC/CUPRIC REDUCTASE TRANSMEMBRANE COMPONENT"/>
    <property type="match status" value="1"/>
</dbReference>
<feature type="domain" description="Ferric reductase NAD binding" evidence="12">
    <location>
        <begin position="586"/>
        <end position="742"/>
    </location>
</feature>
<dbReference type="GO" id="GO:0015677">
    <property type="term" value="P:copper ion import"/>
    <property type="evidence" value="ECO:0007669"/>
    <property type="project" value="TreeGrafter"/>
</dbReference>
<dbReference type="GO" id="GO:0005886">
    <property type="term" value="C:plasma membrane"/>
    <property type="evidence" value="ECO:0007669"/>
    <property type="project" value="TreeGrafter"/>
</dbReference>
<evidence type="ECO:0000313" key="13">
    <source>
        <dbReference type="EMBL" id="KAF2769269.1"/>
    </source>
</evidence>
<evidence type="ECO:0000256" key="2">
    <source>
        <dbReference type="ARBA" id="ARBA00022448"/>
    </source>
</evidence>
<feature type="transmembrane region" description="Helical" evidence="9">
    <location>
        <begin position="387"/>
        <end position="405"/>
    </location>
</feature>
<reference evidence="13" key="1">
    <citation type="journal article" date="2020" name="Stud. Mycol.">
        <title>101 Dothideomycetes genomes: a test case for predicting lifestyles and emergence of pathogens.</title>
        <authorList>
            <person name="Haridas S."/>
            <person name="Albert R."/>
            <person name="Binder M."/>
            <person name="Bloem J."/>
            <person name="Labutti K."/>
            <person name="Salamov A."/>
            <person name="Andreopoulos B."/>
            <person name="Baker S."/>
            <person name="Barry K."/>
            <person name="Bills G."/>
            <person name="Bluhm B."/>
            <person name="Cannon C."/>
            <person name="Castanera R."/>
            <person name="Culley D."/>
            <person name="Daum C."/>
            <person name="Ezra D."/>
            <person name="Gonzalez J."/>
            <person name="Henrissat B."/>
            <person name="Kuo A."/>
            <person name="Liang C."/>
            <person name="Lipzen A."/>
            <person name="Lutzoni F."/>
            <person name="Magnuson J."/>
            <person name="Mondo S."/>
            <person name="Nolan M."/>
            <person name="Ohm R."/>
            <person name="Pangilinan J."/>
            <person name="Park H.-J."/>
            <person name="Ramirez L."/>
            <person name="Alfaro M."/>
            <person name="Sun H."/>
            <person name="Tritt A."/>
            <person name="Yoshinaga Y."/>
            <person name="Zwiers L.-H."/>
            <person name="Turgeon B."/>
            <person name="Goodwin S."/>
            <person name="Spatafora J."/>
            <person name="Crous P."/>
            <person name="Grigoriev I."/>
        </authorList>
    </citation>
    <scope>NUCLEOTIDE SEQUENCE</scope>
    <source>
        <strain evidence="13">CBS 116005</strain>
    </source>
</reference>
<evidence type="ECO:0000256" key="1">
    <source>
        <dbReference type="ARBA" id="ARBA00004141"/>
    </source>
</evidence>
<keyword evidence="6" id="KW-0406">Ion transport</keyword>
<dbReference type="PANTHER" id="PTHR32361:SF9">
    <property type="entry name" value="FERRIC REDUCTASE TRANSMEMBRANE COMPONENT 3-RELATED"/>
    <property type="match status" value="1"/>
</dbReference>
<sequence>MAKLLSLLLVLRLAFALPDVKITQKSLYCIFTIHEQLIKYKWAGAKGPCNNTIENESIYATALLYCPEPDFEDGLEWWQEECKDETQLVKDIANFESNVTTTLANGLPTIDPDFNSTKKTKIQEPVKLDYSYYRRAYKSYVRKDAHMARDVVYGWGLMGFWGGILLIGMVANACGALSHSIGSTTSACGSDQARAAARKPTGPLTALSHFIRTHCTVPAAFGSKFPYASRHFAWLTIPKRQDFLIVTSWWIVAIVLSFVRYDSFVGNTEYHTIGYQNWHYVSDRTGILAFSCLPMIWVFAARNNGFIWATGWHFSSFNIFHRHVARVCAVLAVVHGISMSVRYGPYQHKYRSKLSEGFVIYGLTALVAMCLMVATAHKWLRTRSYEFFLITHIVLAIVVLYGLWIHAKHQGTEYNGYLWMPIATWSADRLLRLIRIAYCNLRVRYGKAGFISLSRSTVTFDRKSDVIRVDVEPAVKSGKPGQYYYLYQPMAWRGWENHPFTLGAYKIKPASSQATSSRKGNGKDEATVSVSPEQESAGQVFTFWIRPYEGFTMRLREQCLASAQSTIHPRLLLEGPYGPQIDTRSFDTLLLIAGGTGISAIVPLIIEHIEDDAALGSRTRTRTTRVHLNWTVRQAAFIEKLCQGELAAARRREDFETSFFCTQTSTLPSPGHDSSENIAEEKEADAEITPSSSQSRPSIQVGRPDIATLIATFADEAEADGTSLAVVCCGPPAMADDAREAVHRALKKGCKRVEYFEESFGW</sequence>
<dbReference type="SUPFAM" id="SSF52343">
    <property type="entry name" value="Ferredoxin reductase-like, C-terminal NADP-linked domain"/>
    <property type="match status" value="1"/>
</dbReference>
<evidence type="ECO:0000256" key="8">
    <source>
        <dbReference type="SAM" id="MobiDB-lite"/>
    </source>
</evidence>
<feature type="transmembrane region" description="Helical" evidence="9">
    <location>
        <begin position="287"/>
        <end position="312"/>
    </location>
</feature>